<feature type="compositionally biased region" description="Basic and acidic residues" evidence="1">
    <location>
        <begin position="103"/>
        <end position="112"/>
    </location>
</feature>
<feature type="compositionally biased region" description="Basic and acidic residues" evidence="1">
    <location>
        <begin position="128"/>
        <end position="148"/>
    </location>
</feature>
<accession>A0A553P6B8</accession>
<comment type="caution">
    <text evidence="2">The sequence shown here is derived from an EMBL/GenBank/DDBJ whole genome shotgun (WGS) entry which is preliminary data.</text>
</comment>
<protein>
    <submittedName>
        <fullName evidence="2">Uncharacterized protein</fullName>
    </submittedName>
</protein>
<feature type="region of interest" description="Disordered" evidence="1">
    <location>
        <begin position="97"/>
        <end position="148"/>
    </location>
</feature>
<evidence type="ECO:0000313" key="2">
    <source>
        <dbReference type="EMBL" id="TRY73221.1"/>
    </source>
</evidence>
<dbReference type="AlphaFoldDB" id="A0A553P6B8"/>
<reference evidence="2 3" key="1">
    <citation type="journal article" date="2018" name="Nat. Ecol. Evol.">
        <title>Genomic signatures of mitonuclear coevolution across populations of Tigriopus californicus.</title>
        <authorList>
            <person name="Barreto F.S."/>
            <person name="Watson E.T."/>
            <person name="Lima T.G."/>
            <person name="Willett C.S."/>
            <person name="Edmands S."/>
            <person name="Li W."/>
            <person name="Burton R.S."/>
        </authorList>
    </citation>
    <scope>NUCLEOTIDE SEQUENCE [LARGE SCALE GENOMIC DNA]</scope>
    <source>
        <strain evidence="2 3">San Diego</strain>
    </source>
</reference>
<dbReference type="Proteomes" id="UP000318571">
    <property type="component" value="Chromosome 3"/>
</dbReference>
<name>A0A553P6B8_TIGCA</name>
<gene>
    <name evidence="2" type="ORF">TCAL_02541</name>
</gene>
<keyword evidence="3" id="KW-1185">Reference proteome</keyword>
<evidence type="ECO:0000313" key="3">
    <source>
        <dbReference type="Proteomes" id="UP000318571"/>
    </source>
</evidence>
<evidence type="ECO:0000256" key="1">
    <source>
        <dbReference type="SAM" id="MobiDB-lite"/>
    </source>
</evidence>
<organism evidence="2 3">
    <name type="scientific">Tigriopus californicus</name>
    <name type="common">Marine copepod</name>
    <dbReference type="NCBI Taxonomy" id="6832"/>
    <lineage>
        <taxon>Eukaryota</taxon>
        <taxon>Metazoa</taxon>
        <taxon>Ecdysozoa</taxon>
        <taxon>Arthropoda</taxon>
        <taxon>Crustacea</taxon>
        <taxon>Multicrustacea</taxon>
        <taxon>Hexanauplia</taxon>
        <taxon>Copepoda</taxon>
        <taxon>Harpacticoida</taxon>
        <taxon>Harpacticidae</taxon>
        <taxon>Tigriopus</taxon>
    </lineage>
</organism>
<sequence length="252" mass="27490">MFTTTNSVVMTTSITVYLKPTGGSSVATLVRAPASLATGTLQRRQSSVAGPTDQESKLEFMPEAQRTQADQHQRFHAITAAHGLIRLVGSLVQSAGEFSTNENEERKNDRQTNRQTDSGLESMVRVQELTREGDDHRETERGTEEVETHKLGSIEIVGKVKPRSPFWGTHSVGGVAFSQQSIDQPRSARPSSQLHRWIEIPAGWPIVRSLPCDPPPCHIELGRRIDLSVSASSPGHHGFLRGSTASHVARGG</sequence>
<dbReference type="EMBL" id="VCGU01000007">
    <property type="protein sequence ID" value="TRY73221.1"/>
    <property type="molecule type" value="Genomic_DNA"/>
</dbReference>
<proteinExistence type="predicted"/>